<dbReference type="STRING" id="2769.R7Q9W4"/>
<dbReference type="GO" id="GO:0005658">
    <property type="term" value="C:alpha DNA polymerase:primase complex"/>
    <property type="evidence" value="ECO:0007669"/>
    <property type="project" value="TreeGrafter"/>
</dbReference>
<evidence type="ECO:0000256" key="5">
    <source>
        <dbReference type="ARBA" id="ARBA00023242"/>
    </source>
</evidence>
<dbReference type="PANTHER" id="PTHR23061:SF12">
    <property type="entry name" value="DNA POLYMERASE ALPHA SUBUNIT B"/>
    <property type="match status" value="1"/>
</dbReference>
<feature type="domain" description="DNA polymerase alpha subunit B OB" evidence="8">
    <location>
        <begin position="45"/>
        <end position="129"/>
    </location>
</feature>
<dbReference type="InterPro" id="IPR007185">
    <property type="entry name" value="DNA_pol_a/d/e_bsu"/>
</dbReference>
<evidence type="ECO:0000259" key="7">
    <source>
        <dbReference type="Pfam" id="PF04042"/>
    </source>
</evidence>
<feature type="compositionally biased region" description="Basic and acidic residues" evidence="6">
    <location>
        <begin position="138"/>
        <end position="147"/>
    </location>
</feature>
<dbReference type="Pfam" id="PF22062">
    <property type="entry name" value="OB_DPOA2"/>
    <property type="match status" value="1"/>
</dbReference>
<protein>
    <recommendedName>
        <fullName evidence="3">DNA polymerase alpha subunit B</fullName>
    </recommendedName>
</protein>
<evidence type="ECO:0000256" key="2">
    <source>
        <dbReference type="ARBA" id="ARBA00007299"/>
    </source>
</evidence>
<proteinExistence type="inferred from homology"/>
<comment type="subcellular location">
    <subcellularLocation>
        <location evidence="1">Nucleus</location>
    </subcellularLocation>
</comment>
<dbReference type="PANTHER" id="PTHR23061">
    <property type="entry name" value="DNA POLYMERASE 2 ALPHA 70 KDA SUBUNIT"/>
    <property type="match status" value="1"/>
</dbReference>
<accession>R7Q9W4</accession>
<dbReference type="PhylomeDB" id="R7Q9W4"/>
<dbReference type="Proteomes" id="UP000012073">
    <property type="component" value="Unassembled WGS sequence"/>
</dbReference>
<keyword evidence="4" id="KW-0235">DNA replication</keyword>
<feature type="region of interest" description="Disordered" evidence="6">
    <location>
        <begin position="134"/>
        <end position="154"/>
    </location>
</feature>
<dbReference type="KEGG" id="ccp:CHC_T00003199001"/>
<comment type="similarity">
    <text evidence="2">Belongs to the DNA polymerase alpha subunit B family.</text>
</comment>
<keyword evidence="10" id="KW-1185">Reference proteome</keyword>
<gene>
    <name evidence="9" type="ORF">CHC_T00003199001</name>
</gene>
<sequence length="440" mass="47948">MNDAVPAKIDAVRARVRHLGDRILARVRHLRNEDELPKISPESFFVRSPDVVLAVGRIRVELEETDGVGIGRINANSVVLESEEGNMVKLNLSRVHEKKQPMFLNSGMVVVVEGVNTNGRCIQVHAVYDNAMSLPPDARQKKDHRVDDDGDSLLPDAAQEQEQPFANIIFAAGPFTTSTNLNYEPLEDLLSVVERARPDAVFLTGPFVDASHADVSSATPVQFEHIFETRVLNRLRKAVAAMTDEGPRTEFVLVPSLMDVHHDFVCPQPAFRLQAGQPSDARIRLVANPSVVELASRDGAAVATVGVANLPSLQDISADCICWNKPDRFAAIASHMVRQCSFYPTFPPSASVPLDCSLWDGMAIPDTERWPTVDVLVTPSRLKAFAKSVDGGAVAVNPGLLCRGSSGGSYAEMRIPLHEATSSRGLNANEDKLKASIIRL</sequence>
<dbReference type="Pfam" id="PF04042">
    <property type="entry name" value="DNA_pol_E_B"/>
    <property type="match status" value="1"/>
</dbReference>
<dbReference type="InterPro" id="IPR054300">
    <property type="entry name" value="OB_DPOA2"/>
</dbReference>
<dbReference type="InterPro" id="IPR016722">
    <property type="entry name" value="DNA_pol_alpha_bsu"/>
</dbReference>
<dbReference type="Gramene" id="CDF34849">
    <property type="protein sequence ID" value="CDF34849"/>
    <property type="gene ID" value="CHC_T00003199001"/>
</dbReference>
<dbReference type="GO" id="GO:0006270">
    <property type="term" value="P:DNA replication initiation"/>
    <property type="evidence" value="ECO:0007669"/>
    <property type="project" value="TreeGrafter"/>
</dbReference>
<evidence type="ECO:0000256" key="4">
    <source>
        <dbReference type="ARBA" id="ARBA00022705"/>
    </source>
</evidence>
<name>R7Q9W4_CHOCR</name>
<dbReference type="Gene3D" id="3.60.21.60">
    <property type="match status" value="1"/>
</dbReference>
<dbReference type="EMBL" id="HG001707">
    <property type="protein sequence ID" value="CDF34849.1"/>
    <property type="molecule type" value="Genomic_DNA"/>
</dbReference>
<evidence type="ECO:0000313" key="9">
    <source>
        <dbReference type="EMBL" id="CDF34849.1"/>
    </source>
</evidence>
<dbReference type="GO" id="GO:0003677">
    <property type="term" value="F:DNA binding"/>
    <property type="evidence" value="ECO:0007669"/>
    <property type="project" value="InterPro"/>
</dbReference>
<evidence type="ECO:0000313" key="10">
    <source>
        <dbReference type="Proteomes" id="UP000012073"/>
    </source>
</evidence>
<reference evidence="10" key="1">
    <citation type="journal article" date="2013" name="Proc. Natl. Acad. Sci. U.S.A.">
        <title>Genome structure and metabolic features in the red seaweed Chondrus crispus shed light on evolution of the Archaeplastida.</title>
        <authorList>
            <person name="Collen J."/>
            <person name="Porcel B."/>
            <person name="Carre W."/>
            <person name="Ball S.G."/>
            <person name="Chaparro C."/>
            <person name="Tonon T."/>
            <person name="Barbeyron T."/>
            <person name="Michel G."/>
            <person name="Noel B."/>
            <person name="Valentin K."/>
            <person name="Elias M."/>
            <person name="Artiguenave F."/>
            <person name="Arun A."/>
            <person name="Aury J.M."/>
            <person name="Barbosa-Neto J.F."/>
            <person name="Bothwell J.H."/>
            <person name="Bouget F.Y."/>
            <person name="Brillet L."/>
            <person name="Cabello-Hurtado F."/>
            <person name="Capella-Gutierrez S."/>
            <person name="Charrier B."/>
            <person name="Cladiere L."/>
            <person name="Cock J.M."/>
            <person name="Coelho S.M."/>
            <person name="Colleoni C."/>
            <person name="Czjzek M."/>
            <person name="Da Silva C."/>
            <person name="Delage L."/>
            <person name="Denoeud F."/>
            <person name="Deschamps P."/>
            <person name="Dittami S.M."/>
            <person name="Gabaldon T."/>
            <person name="Gachon C.M."/>
            <person name="Groisillier A."/>
            <person name="Herve C."/>
            <person name="Jabbari K."/>
            <person name="Katinka M."/>
            <person name="Kloareg B."/>
            <person name="Kowalczyk N."/>
            <person name="Labadie K."/>
            <person name="Leblanc C."/>
            <person name="Lopez P.J."/>
            <person name="McLachlan D.H."/>
            <person name="Meslet-Cladiere L."/>
            <person name="Moustafa A."/>
            <person name="Nehr Z."/>
            <person name="Nyvall Collen P."/>
            <person name="Panaud O."/>
            <person name="Partensky F."/>
            <person name="Poulain J."/>
            <person name="Rensing S.A."/>
            <person name="Rousvoal S."/>
            <person name="Samson G."/>
            <person name="Symeonidi A."/>
            <person name="Weissenbach J."/>
            <person name="Zambounis A."/>
            <person name="Wincker P."/>
            <person name="Boyen C."/>
        </authorList>
    </citation>
    <scope>NUCLEOTIDE SEQUENCE [LARGE SCALE GENOMIC DNA]</scope>
    <source>
        <strain evidence="10">cv. Stackhouse</strain>
    </source>
</reference>
<dbReference type="OrthoDB" id="5717at2759"/>
<dbReference type="AlphaFoldDB" id="R7Q9W4"/>
<dbReference type="GeneID" id="17322380"/>
<feature type="domain" description="DNA polymerase alpha/delta/epsilon subunit B" evidence="7">
    <location>
        <begin position="168"/>
        <end position="386"/>
    </location>
</feature>
<dbReference type="RefSeq" id="XP_005714668.1">
    <property type="nucleotide sequence ID" value="XM_005714611.1"/>
</dbReference>
<evidence type="ECO:0000256" key="6">
    <source>
        <dbReference type="SAM" id="MobiDB-lite"/>
    </source>
</evidence>
<evidence type="ECO:0000256" key="3">
    <source>
        <dbReference type="ARBA" id="ARBA00018596"/>
    </source>
</evidence>
<evidence type="ECO:0000259" key="8">
    <source>
        <dbReference type="Pfam" id="PF22062"/>
    </source>
</evidence>
<evidence type="ECO:0000256" key="1">
    <source>
        <dbReference type="ARBA" id="ARBA00004123"/>
    </source>
</evidence>
<keyword evidence="5" id="KW-0539">Nucleus</keyword>
<organism evidence="9 10">
    <name type="scientific">Chondrus crispus</name>
    <name type="common">Carrageen Irish moss</name>
    <name type="synonym">Polymorpha crispa</name>
    <dbReference type="NCBI Taxonomy" id="2769"/>
    <lineage>
        <taxon>Eukaryota</taxon>
        <taxon>Rhodophyta</taxon>
        <taxon>Florideophyceae</taxon>
        <taxon>Rhodymeniophycidae</taxon>
        <taxon>Gigartinales</taxon>
        <taxon>Gigartinaceae</taxon>
        <taxon>Chondrus</taxon>
    </lineage>
</organism>